<dbReference type="RefSeq" id="WP_011154811.1">
    <property type="nucleotide sequence ID" value="NC_005295.2"/>
</dbReference>
<proteinExistence type="predicted"/>
<dbReference type="KEGG" id="eru:Erum1270"/>
<dbReference type="PANTHER" id="PTHR12910">
    <property type="entry name" value="NADH-UBIQUINONE OXIDOREDUCTASE SUBUNIT B17.2"/>
    <property type="match status" value="1"/>
</dbReference>
<dbReference type="AlphaFoldDB" id="A0A0H3M0G0"/>
<name>A0A0H3M0G0_EHRRW</name>
<dbReference type="EMBL" id="CR925678">
    <property type="protein sequence ID" value="CAI26617.1"/>
    <property type="molecule type" value="Genomic_DNA"/>
</dbReference>
<sequence>MQLFSNLRLMLRKNKQLVGKDILGNRYYNSLTKTGEKRWVIYNGKVDPTKVPALWHIWLHYTDNQLPKLAEKNLHVPNLTGTKYAYHPQKSFK</sequence>
<accession>A0A0H3M0G0</accession>
<evidence type="ECO:0000313" key="1">
    <source>
        <dbReference type="EMBL" id="CAI26617.1"/>
    </source>
</evidence>
<dbReference type="GeneID" id="33057647"/>
<evidence type="ECO:0000313" key="2">
    <source>
        <dbReference type="Proteomes" id="UP000001021"/>
    </source>
</evidence>
<reference evidence="1 2" key="1">
    <citation type="journal article" date="2006" name="J. Bacteriol.">
        <title>Comparative genomic analysis of three strains of Ehrlichia ruminantium reveals an active process of genome size plasticity.</title>
        <authorList>
            <person name="Frutos R."/>
            <person name="Viari A."/>
            <person name="Ferraz C."/>
            <person name="Morgat A."/>
            <person name="Eychenie S."/>
            <person name="Kandassami Y."/>
            <person name="Chantal I."/>
            <person name="Bensaid A."/>
            <person name="Coissac E."/>
            <person name="Vachiery N."/>
            <person name="Demaille J."/>
            <person name="Martinez D."/>
        </authorList>
    </citation>
    <scope>NUCLEOTIDE SEQUENCE [LARGE SCALE GENOMIC DNA]</scope>
    <source>
        <strain evidence="1 2">Welgevonden</strain>
    </source>
</reference>
<dbReference type="Pfam" id="PF05071">
    <property type="entry name" value="NDUFA12"/>
    <property type="match status" value="1"/>
</dbReference>
<dbReference type="GO" id="GO:0045271">
    <property type="term" value="C:respiratory chain complex I"/>
    <property type="evidence" value="ECO:0007669"/>
    <property type="project" value="InterPro"/>
</dbReference>
<gene>
    <name evidence="1" type="ordered locus">ERWE_CDS_01230</name>
</gene>
<dbReference type="KEGG" id="erw:ERWE_CDS_01230"/>
<dbReference type="eggNOG" id="COG3761">
    <property type="taxonomic scope" value="Bacteria"/>
</dbReference>
<evidence type="ECO:0008006" key="3">
    <source>
        <dbReference type="Google" id="ProtNLM"/>
    </source>
</evidence>
<dbReference type="Proteomes" id="UP000001021">
    <property type="component" value="Chromosome"/>
</dbReference>
<organism evidence="1 2">
    <name type="scientific">Ehrlichia ruminantium (strain Welgevonden)</name>
    <dbReference type="NCBI Taxonomy" id="254945"/>
    <lineage>
        <taxon>Bacteria</taxon>
        <taxon>Pseudomonadati</taxon>
        <taxon>Pseudomonadota</taxon>
        <taxon>Alphaproteobacteria</taxon>
        <taxon>Rickettsiales</taxon>
        <taxon>Anaplasmataceae</taxon>
        <taxon>Ehrlichia</taxon>
    </lineage>
</organism>
<dbReference type="InterPro" id="IPR007763">
    <property type="entry name" value="NDUFA12"/>
</dbReference>
<dbReference type="HOGENOM" id="CLU_110455_4_2_5"/>
<protein>
    <recommendedName>
        <fullName evidence="3">NADH:ubiquinone oxidoreductase subunit NDUFA12</fullName>
    </recommendedName>
</protein>
<dbReference type="GO" id="GO:0006979">
    <property type="term" value="P:response to oxidative stress"/>
    <property type="evidence" value="ECO:0007669"/>
    <property type="project" value="TreeGrafter"/>
</dbReference>
<keyword evidence="2" id="KW-1185">Reference proteome</keyword>
<dbReference type="PANTHER" id="PTHR12910:SF2">
    <property type="entry name" value="NADH DEHYDROGENASE [UBIQUINONE] 1 ALPHA SUBCOMPLEX SUBUNIT 12"/>
    <property type="match status" value="1"/>
</dbReference>